<protein>
    <recommendedName>
        <fullName evidence="4">Lipoprotein</fullName>
    </recommendedName>
</protein>
<gene>
    <name evidence="2" type="ORF">NCTC10122_00406</name>
</gene>
<name>A0A449A9A8_9BACT</name>
<feature type="chain" id="PRO_5019272617" description="Lipoprotein" evidence="1">
    <location>
        <begin position="22"/>
        <end position="401"/>
    </location>
</feature>
<evidence type="ECO:0000256" key="1">
    <source>
        <dbReference type="SAM" id="SignalP"/>
    </source>
</evidence>
<evidence type="ECO:0008006" key="4">
    <source>
        <dbReference type="Google" id="ProtNLM"/>
    </source>
</evidence>
<feature type="signal peptide" evidence="1">
    <location>
        <begin position="1"/>
        <end position="21"/>
    </location>
</feature>
<keyword evidence="1" id="KW-0732">Signal</keyword>
<dbReference type="RefSeq" id="WP_129687702.1">
    <property type="nucleotide sequence ID" value="NZ_LR214970.1"/>
</dbReference>
<evidence type="ECO:0000313" key="3">
    <source>
        <dbReference type="Proteomes" id="UP000290942"/>
    </source>
</evidence>
<sequence>MKFKKLLNPLFVIAMPLALSACGKINAENEYQAFKTQVNLANQKFAQINKEYVHQDKKDQFILIENYFLNDLIIYKNNLKNNQQQSNNFQSRVNKSLIKIKNILTNNDAVNFDDEKAKFDSLSNEVKLQIEECSKNFKQLYYAVKSIYENFSHFAQKALKIKSGSIIKKINKDLEKLKTFLTKEKNEKILEKIYLDSNKIGLIKEQSKKIISDLQTKITKLDLNYYHNLIDKINQISNINFESNIISYSDKNILSIEIDFIHLMYIEYLTNSIEKPIENVKNFKINIDEINSVIDTVYPIKNEYYKMVFSQYLELVNLIDKLGPNSSEQINNKHLKNQANLWSQNFKITFEKFISWEQKINNKELINYNDNFQDNLAFNQRLNPKQIIFTNTFNFIKTRVE</sequence>
<dbReference type="PROSITE" id="PS51257">
    <property type="entry name" value="PROKAR_LIPOPROTEIN"/>
    <property type="match status" value="1"/>
</dbReference>
<dbReference type="AlphaFoldDB" id="A0A449A9A8"/>
<dbReference type="EMBL" id="LR214970">
    <property type="protein sequence ID" value="VEU60804.1"/>
    <property type="molecule type" value="Genomic_DNA"/>
</dbReference>
<organism evidence="2 3">
    <name type="scientific">Mycoplasmopsis bovigenitalium</name>
    <dbReference type="NCBI Taxonomy" id="2112"/>
    <lineage>
        <taxon>Bacteria</taxon>
        <taxon>Bacillati</taxon>
        <taxon>Mycoplasmatota</taxon>
        <taxon>Mycoplasmoidales</taxon>
        <taxon>Metamycoplasmataceae</taxon>
        <taxon>Mycoplasmopsis</taxon>
    </lineage>
</organism>
<proteinExistence type="predicted"/>
<reference evidence="2 3" key="1">
    <citation type="submission" date="2019-01" db="EMBL/GenBank/DDBJ databases">
        <authorList>
            <consortium name="Pathogen Informatics"/>
        </authorList>
    </citation>
    <scope>NUCLEOTIDE SEQUENCE [LARGE SCALE GENOMIC DNA]</scope>
    <source>
        <strain evidence="2 3">NCTC10122</strain>
    </source>
</reference>
<dbReference type="Proteomes" id="UP000290942">
    <property type="component" value="Chromosome"/>
</dbReference>
<accession>A0A449A9A8</accession>
<evidence type="ECO:0000313" key="2">
    <source>
        <dbReference type="EMBL" id="VEU60804.1"/>
    </source>
</evidence>